<dbReference type="GO" id="GO:0071944">
    <property type="term" value="C:cell periphery"/>
    <property type="evidence" value="ECO:0007669"/>
    <property type="project" value="UniProtKB-ARBA"/>
</dbReference>
<evidence type="ECO:0000256" key="3">
    <source>
        <dbReference type="ARBA" id="ARBA00022989"/>
    </source>
</evidence>
<keyword evidence="3 6" id="KW-1133">Transmembrane helix</keyword>
<comment type="caution">
    <text evidence="7">The sequence shown here is derived from an EMBL/GenBank/DDBJ whole genome shotgun (WGS) entry which is preliminary data.</text>
</comment>
<name>A0A1J8PLU6_9AGAM</name>
<feature type="transmembrane region" description="Helical" evidence="6">
    <location>
        <begin position="91"/>
        <end position="114"/>
    </location>
</feature>
<evidence type="ECO:0000256" key="4">
    <source>
        <dbReference type="ARBA" id="ARBA00023136"/>
    </source>
</evidence>
<dbReference type="GO" id="GO:0016020">
    <property type="term" value="C:membrane"/>
    <property type="evidence" value="ECO:0007669"/>
    <property type="project" value="UniProtKB-SubCell"/>
</dbReference>
<evidence type="ECO:0000313" key="7">
    <source>
        <dbReference type="EMBL" id="OJA09893.1"/>
    </source>
</evidence>
<evidence type="ECO:0000256" key="6">
    <source>
        <dbReference type="SAM" id="Phobius"/>
    </source>
</evidence>
<dbReference type="InterPro" id="IPR051694">
    <property type="entry name" value="Immunoregulatory_rcpt-like"/>
</dbReference>
<dbReference type="Proteomes" id="UP000183567">
    <property type="component" value="Unassembled WGS sequence"/>
</dbReference>
<feature type="compositionally biased region" description="Low complexity" evidence="5">
    <location>
        <begin position="197"/>
        <end position="212"/>
    </location>
</feature>
<evidence type="ECO:0000256" key="1">
    <source>
        <dbReference type="ARBA" id="ARBA00004167"/>
    </source>
</evidence>
<proteinExistence type="predicted"/>
<dbReference type="OrthoDB" id="2683711at2759"/>
<evidence type="ECO:0000256" key="5">
    <source>
        <dbReference type="SAM" id="MobiDB-lite"/>
    </source>
</evidence>
<evidence type="ECO:0000313" key="8">
    <source>
        <dbReference type="Proteomes" id="UP000183567"/>
    </source>
</evidence>
<feature type="compositionally biased region" description="Low complexity" evidence="5">
    <location>
        <begin position="8"/>
        <end position="24"/>
    </location>
</feature>
<accession>A0A1J8PLU6</accession>
<keyword evidence="2 6" id="KW-0812">Transmembrane</keyword>
<reference evidence="7 8" key="1">
    <citation type="submission" date="2016-03" db="EMBL/GenBank/DDBJ databases">
        <title>Comparative genomics of the ectomycorrhizal sister species Rhizopogon vinicolor and Rhizopogon vesiculosus (Basidiomycota: Boletales) reveals a divergence of the mating type B locus.</title>
        <authorList>
            <person name="Mujic A.B."/>
            <person name="Kuo A."/>
            <person name="Tritt A."/>
            <person name="Lipzen A."/>
            <person name="Chen C."/>
            <person name="Johnson J."/>
            <person name="Sharma A."/>
            <person name="Barry K."/>
            <person name="Grigoriev I.V."/>
            <person name="Spatafora J.W."/>
        </authorList>
    </citation>
    <scope>NUCLEOTIDE SEQUENCE [LARGE SCALE GENOMIC DNA]</scope>
    <source>
        <strain evidence="7 8">AM-OR11-056</strain>
    </source>
</reference>
<feature type="compositionally biased region" description="Polar residues" evidence="5">
    <location>
        <begin position="257"/>
        <end position="267"/>
    </location>
</feature>
<dbReference type="EMBL" id="LVVM01005726">
    <property type="protein sequence ID" value="OJA09893.1"/>
    <property type="molecule type" value="Genomic_DNA"/>
</dbReference>
<feature type="compositionally biased region" description="Low complexity" evidence="5">
    <location>
        <begin position="168"/>
        <end position="184"/>
    </location>
</feature>
<keyword evidence="8" id="KW-1185">Reference proteome</keyword>
<evidence type="ECO:0000256" key="2">
    <source>
        <dbReference type="ARBA" id="ARBA00022692"/>
    </source>
</evidence>
<dbReference type="PANTHER" id="PTHR15549">
    <property type="entry name" value="PAIRED IMMUNOGLOBULIN-LIKE TYPE 2 RECEPTOR"/>
    <property type="match status" value="1"/>
</dbReference>
<feature type="region of interest" description="Disordered" evidence="5">
    <location>
        <begin position="1"/>
        <end position="24"/>
    </location>
</feature>
<feature type="region of interest" description="Disordered" evidence="5">
    <location>
        <begin position="123"/>
        <end position="267"/>
    </location>
</feature>
<dbReference type="STRING" id="180088.A0A1J8PLU6"/>
<comment type="subcellular location">
    <subcellularLocation>
        <location evidence="1">Membrane</location>
        <topology evidence="1">Single-pass membrane protein</topology>
    </subcellularLocation>
</comment>
<sequence>MATTLLQPSVFSTPSTSSTSSTTLSSSLGSLNGFTTFASTSDSGTTLTPSSMCIADVITDLQVTSTIVTDNPTATWSNTHGSNTTASHPNIGAILGCVIAGFVAICYLGLLLFWMRRRRRRDSSDLAVSHPSESETSPEDDRDVEYEITPFPHPDHDKSMHQYNPYPSSTEAGAGAESASSSGVGREKTYFSSPFQSSRPTTSSYSHSSGSPSRERYKPFVHPQMPQADRHEPRPSSPPRHAIKEGGTGGHQGLSFGMQQQVNGESSSVVQHLDAGCVLSDVGLLREVPPAYDSIIR</sequence>
<keyword evidence="4 6" id="KW-0472">Membrane</keyword>
<organism evidence="7 8">
    <name type="scientific">Rhizopogon vesiculosus</name>
    <dbReference type="NCBI Taxonomy" id="180088"/>
    <lineage>
        <taxon>Eukaryota</taxon>
        <taxon>Fungi</taxon>
        <taxon>Dikarya</taxon>
        <taxon>Basidiomycota</taxon>
        <taxon>Agaricomycotina</taxon>
        <taxon>Agaricomycetes</taxon>
        <taxon>Agaricomycetidae</taxon>
        <taxon>Boletales</taxon>
        <taxon>Suillineae</taxon>
        <taxon>Rhizopogonaceae</taxon>
        <taxon>Rhizopogon</taxon>
    </lineage>
</organism>
<gene>
    <name evidence="7" type="ORF">AZE42_06751</name>
</gene>
<protein>
    <submittedName>
        <fullName evidence="7">Uncharacterized protein</fullName>
    </submittedName>
</protein>
<dbReference type="AlphaFoldDB" id="A0A1J8PLU6"/>
<feature type="compositionally biased region" description="Acidic residues" evidence="5">
    <location>
        <begin position="136"/>
        <end position="146"/>
    </location>
</feature>